<keyword evidence="1" id="KW-0732">Signal</keyword>
<proteinExistence type="predicted"/>
<evidence type="ECO:0000313" key="3">
    <source>
        <dbReference type="Proteomes" id="UP000437748"/>
    </source>
</evidence>
<accession>A0A6N6VY24</accession>
<organism evidence="2 3">
    <name type="scientific">Silvanigrella paludirubra</name>
    <dbReference type="NCBI Taxonomy" id="2499159"/>
    <lineage>
        <taxon>Bacteria</taxon>
        <taxon>Pseudomonadati</taxon>
        <taxon>Bdellovibrionota</taxon>
        <taxon>Oligoflexia</taxon>
        <taxon>Silvanigrellales</taxon>
        <taxon>Silvanigrellaceae</taxon>
        <taxon>Silvanigrella</taxon>
    </lineage>
</organism>
<evidence type="ECO:0000256" key="1">
    <source>
        <dbReference type="SAM" id="SignalP"/>
    </source>
</evidence>
<name>A0A6N6VY24_9BACT</name>
<evidence type="ECO:0000313" key="2">
    <source>
        <dbReference type="EMBL" id="KAB8039686.1"/>
    </source>
</evidence>
<protein>
    <submittedName>
        <fullName evidence="2">Uncharacterized protein</fullName>
    </submittedName>
</protein>
<keyword evidence="3" id="KW-1185">Reference proteome</keyword>
<feature type="signal peptide" evidence="1">
    <location>
        <begin position="1"/>
        <end position="22"/>
    </location>
</feature>
<dbReference type="AlphaFoldDB" id="A0A6N6VY24"/>
<gene>
    <name evidence="2" type="ORF">GCL60_05345</name>
</gene>
<sequence length="87" mass="10049">MKKNVIVVASVLLSVISLTSIASEKKENNIEYSNDMSIDKNKTQNKNLNDRISFLENENAKRVLKERFERQDADKVHQENLKSLKSK</sequence>
<comment type="caution">
    <text evidence="2">The sequence shown here is derived from an EMBL/GenBank/DDBJ whole genome shotgun (WGS) entry which is preliminary data.</text>
</comment>
<reference evidence="2 3" key="1">
    <citation type="submission" date="2019-10" db="EMBL/GenBank/DDBJ databases">
        <title>New species of Slilvanegrellaceae.</title>
        <authorList>
            <person name="Pitt A."/>
            <person name="Hahn M.W."/>
        </authorList>
    </citation>
    <scope>NUCLEOTIDE SEQUENCE [LARGE SCALE GENOMIC DNA]</scope>
    <source>
        <strain evidence="2 3">SP-Ram-0.45-NSY-1</strain>
    </source>
</reference>
<feature type="chain" id="PRO_5027099541" evidence="1">
    <location>
        <begin position="23"/>
        <end position="87"/>
    </location>
</feature>
<dbReference type="EMBL" id="WFLM01000002">
    <property type="protein sequence ID" value="KAB8039686.1"/>
    <property type="molecule type" value="Genomic_DNA"/>
</dbReference>
<dbReference type="Proteomes" id="UP000437748">
    <property type="component" value="Unassembled WGS sequence"/>
</dbReference>
<dbReference type="RefSeq" id="WP_153419085.1">
    <property type="nucleotide sequence ID" value="NZ_WFLM01000002.1"/>
</dbReference>